<dbReference type="GO" id="GO:0004984">
    <property type="term" value="F:olfactory receptor activity"/>
    <property type="evidence" value="ECO:0007669"/>
    <property type="project" value="InterPro"/>
</dbReference>
<keyword evidence="4" id="KW-0552">Olfaction</keyword>
<feature type="transmembrane region" description="Helical" evidence="8">
    <location>
        <begin position="204"/>
        <end position="229"/>
    </location>
</feature>
<dbReference type="SUPFAM" id="SSF81321">
    <property type="entry name" value="Family A G protein-coupled receptor-like"/>
    <property type="match status" value="1"/>
</dbReference>
<dbReference type="InterPro" id="IPR000725">
    <property type="entry name" value="Olfact_rcpt"/>
</dbReference>
<dbReference type="OMA" id="IACVDIC"/>
<feature type="transmembrane region" description="Helical" evidence="8">
    <location>
        <begin position="62"/>
        <end position="88"/>
    </location>
</feature>
<comment type="subcellular location">
    <subcellularLocation>
        <location evidence="1">Membrane</location>
        <topology evidence="1">Multi-pass membrane protein</topology>
    </subcellularLocation>
</comment>
<evidence type="ECO:0000313" key="11">
    <source>
        <dbReference type="Proteomes" id="UP001501920"/>
    </source>
</evidence>
<dbReference type="PROSITE" id="PS50262">
    <property type="entry name" value="G_PROTEIN_RECEP_F1_2"/>
    <property type="match status" value="1"/>
</dbReference>
<keyword evidence="7" id="KW-0807">Transducer</keyword>
<dbReference type="Proteomes" id="UP001501920">
    <property type="component" value="Chromosome 16"/>
</dbReference>
<evidence type="ECO:0000259" key="9">
    <source>
        <dbReference type="PROSITE" id="PS50262"/>
    </source>
</evidence>
<evidence type="ECO:0000256" key="5">
    <source>
        <dbReference type="ARBA" id="ARBA00022989"/>
    </source>
</evidence>
<name>A0A3B4CLK4_PYGNA</name>
<evidence type="ECO:0000256" key="1">
    <source>
        <dbReference type="ARBA" id="ARBA00004141"/>
    </source>
</evidence>
<keyword evidence="5 8" id="KW-1133">Transmembrane helix</keyword>
<keyword evidence="6 8" id="KW-0472">Membrane</keyword>
<feature type="transmembrane region" description="Helical" evidence="8">
    <location>
        <begin position="143"/>
        <end position="170"/>
    </location>
</feature>
<reference evidence="10" key="3">
    <citation type="submission" date="2025-09" db="UniProtKB">
        <authorList>
            <consortium name="Ensembl"/>
        </authorList>
    </citation>
    <scope>IDENTIFICATION</scope>
</reference>
<dbReference type="GO" id="GO:0004930">
    <property type="term" value="F:G protein-coupled receptor activity"/>
    <property type="evidence" value="ECO:0007669"/>
    <property type="project" value="InterPro"/>
</dbReference>
<feature type="transmembrane region" description="Helical" evidence="8">
    <location>
        <begin position="100"/>
        <end position="122"/>
    </location>
</feature>
<dbReference type="InterPro" id="IPR000276">
    <property type="entry name" value="GPCR_Rhodpsn"/>
</dbReference>
<feature type="transmembrane region" description="Helical" evidence="8">
    <location>
        <begin position="277"/>
        <end position="298"/>
    </location>
</feature>
<dbReference type="PRINTS" id="PR00237">
    <property type="entry name" value="GPCRRHODOPSN"/>
</dbReference>
<dbReference type="AlphaFoldDB" id="A0A3B4CLK4"/>
<dbReference type="PANTHER" id="PTHR26450:SF391">
    <property type="entry name" value="ODORANT RECEPTOR-RELATED"/>
    <property type="match status" value="1"/>
</dbReference>
<dbReference type="InterPro" id="IPR050402">
    <property type="entry name" value="OR51/52/56-like"/>
</dbReference>
<sequence length="329" mass="36853">MEFGPSKNFSHNVFFLIGFTSLKEYRTFLLIPFCILFIFAILTNAALVLVIAKQRTLHSSMYVLICFIACVDICVPTCVVPQILFSFVSGIDAWPRTLCLIQMFLVHYACSLQATILFGMAIDRYFAICMPLRYNDAMNFTNSMIITGVIVVRNTIIITAMIALVGTLTFCSSNDLYHVYCEHQLVVTLAVPCEDTTKNYLAGLISFCVPTIDCAGIALSYLTIFVIIFQSAAGESRSKAILKCTTHLIVICITYFSYMVAFMAYRIPSGLTADLHVLISLMYLLLPGVCNPVIYGISTKEIREQFIKLLKVNKVMLLLRLGINKYVND</sequence>
<dbReference type="Gene3D" id="1.20.1070.10">
    <property type="entry name" value="Rhodopsin 7-helix transmembrane proteins"/>
    <property type="match status" value="1"/>
</dbReference>
<proteinExistence type="predicted"/>
<evidence type="ECO:0000256" key="8">
    <source>
        <dbReference type="SAM" id="Phobius"/>
    </source>
</evidence>
<feature type="transmembrane region" description="Helical" evidence="8">
    <location>
        <begin position="28"/>
        <end position="50"/>
    </location>
</feature>
<organism evidence="10 11">
    <name type="scientific">Pygocentrus nattereri</name>
    <name type="common">Red-bellied piranha</name>
    <dbReference type="NCBI Taxonomy" id="42514"/>
    <lineage>
        <taxon>Eukaryota</taxon>
        <taxon>Metazoa</taxon>
        <taxon>Chordata</taxon>
        <taxon>Craniata</taxon>
        <taxon>Vertebrata</taxon>
        <taxon>Euteleostomi</taxon>
        <taxon>Actinopterygii</taxon>
        <taxon>Neopterygii</taxon>
        <taxon>Teleostei</taxon>
        <taxon>Ostariophysi</taxon>
        <taxon>Characiformes</taxon>
        <taxon>Characoidei</taxon>
        <taxon>Pygocentrus</taxon>
    </lineage>
</organism>
<evidence type="ECO:0000256" key="6">
    <source>
        <dbReference type="ARBA" id="ARBA00023136"/>
    </source>
</evidence>
<keyword evidence="2" id="KW-0716">Sensory transduction</keyword>
<reference evidence="10" key="2">
    <citation type="submission" date="2025-08" db="UniProtKB">
        <authorList>
            <consortium name="Ensembl"/>
        </authorList>
    </citation>
    <scope>IDENTIFICATION</scope>
</reference>
<keyword evidence="11" id="KW-1185">Reference proteome</keyword>
<evidence type="ECO:0000313" key="10">
    <source>
        <dbReference type="Ensembl" id="ENSPNAP00000011716.2"/>
    </source>
</evidence>
<dbReference type="Ensembl" id="ENSPNAT00000018858.2">
    <property type="protein sequence ID" value="ENSPNAP00000011716.2"/>
    <property type="gene ID" value="ENSPNAG00000017396.2"/>
</dbReference>
<evidence type="ECO:0000256" key="2">
    <source>
        <dbReference type="ARBA" id="ARBA00022606"/>
    </source>
</evidence>
<evidence type="ECO:0000256" key="4">
    <source>
        <dbReference type="ARBA" id="ARBA00022725"/>
    </source>
</evidence>
<dbReference type="Pfam" id="PF13853">
    <property type="entry name" value="7tm_4"/>
    <property type="match status" value="1"/>
</dbReference>
<dbReference type="PANTHER" id="PTHR26450">
    <property type="entry name" value="OLFACTORY RECEPTOR 56B1-RELATED"/>
    <property type="match status" value="1"/>
</dbReference>
<protein>
    <recommendedName>
        <fullName evidence="9">G-protein coupled receptors family 1 profile domain-containing protein</fullName>
    </recommendedName>
</protein>
<dbReference type="GO" id="GO:0005886">
    <property type="term" value="C:plasma membrane"/>
    <property type="evidence" value="ECO:0007669"/>
    <property type="project" value="TreeGrafter"/>
</dbReference>
<keyword evidence="3 8" id="KW-0812">Transmembrane</keyword>
<dbReference type="InterPro" id="IPR017452">
    <property type="entry name" value="GPCR_Rhodpsn_7TM"/>
</dbReference>
<feature type="transmembrane region" description="Helical" evidence="8">
    <location>
        <begin position="241"/>
        <end position="265"/>
    </location>
</feature>
<evidence type="ECO:0000256" key="3">
    <source>
        <dbReference type="ARBA" id="ARBA00022692"/>
    </source>
</evidence>
<reference evidence="10 11" key="1">
    <citation type="submission" date="2020-10" db="EMBL/GenBank/DDBJ databases">
        <title>Pygocentrus nattereri (red-bellied piranha) genome, fPygNat1, primary haplotype.</title>
        <authorList>
            <person name="Myers G."/>
            <person name="Meyer A."/>
            <person name="Karagic N."/>
            <person name="Pippel M."/>
            <person name="Winkler S."/>
            <person name="Tracey A."/>
            <person name="Wood J."/>
            <person name="Formenti G."/>
            <person name="Howe K."/>
            <person name="Fedrigo O."/>
            <person name="Jarvis E.D."/>
        </authorList>
    </citation>
    <scope>NUCLEOTIDE SEQUENCE [LARGE SCALE GENOMIC DNA]</scope>
</reference>
<dbReference type="SMART" id="SM01381">
    <property type="entry name" value="7TM_GPCR_Srsx"/>
    <property type="match status" value="1"/>
</dbReference>
<dbReference type="STRING" id="42514.ENSPNAP00000011716"/>
<feature type="domain" description="G-protein coupled receptors family 1 profile" evidence="9">
    <location>
        <begin position="43"/>
        <end position="295"/>
    </location>
</feature>
<accession>A0A3B4CLK4</accession>
<dbReference type="GeneTree" id="ENSGT01150000286905"/>
<evidence type="ECO:0000256" key="7">
    <source>
        <dbReference type="ARBA" id="ARBA00023224"/>
    </source>
</evidence>